<dbReference type="Gene3D" id="3.75.10.10">
    <property type="entry name" value="L-arginine/glycine Amidinotransferase, Chain A"/>
    <property type="match status" value="1"/>
</dbReference>
<organism evidence="1">
    <name type="scientific">uncultured Caudovirales phage</name>
    <dbReference type="NCBI Taxonomy" id="2100421"/>
    <lineage>
        <taxon>Viruses</taxon>
        <taxon>Duplodnaviria</taxon>
        <taxon>Heunggongvirae</taxon>
        <taxon>Uroviricota</taxon>
        <taxon>Caudoviricetes</taxon>
        <taxon>Peduoviridae</taxon>
        <taxon>Maltschvirus</taxon>
        <taxon>Maltschvirus maltsch</taxon>
    </lineage>
</organism>
<reference evidence="1" key="1">
    <citation type="submission" date="2020-05" db="EMBL/GenBank/DDBJ databases">
        <authorList>
            <person name="Chiriac C."/>
            <person name="Salcher M."/>
            <person name="Ghai R."/>
            <person name="Kavagutti S V."/>
        </authorList>
    </citation>
    <scope>NUCLEOTIDE SEQUENCE</scope>
</reference>
<protein>
    <submittedName>
        <fullName evidence="1">Uncharacterized protein</fullName>
    </submittedName>
</protein>
<name>A0A6J7WUD3_9CAUD</name>
<proteinExistence type="predicted"/>
<sequence length="374" mass="43898">MKVDSWDEFSPLETVYVGCWFDKEFFEDIRNPKIRDVLYKIADETKEDIEYFKQQLKSHGIEVLQSNPRELGYHDSILDYVDMYGALRHGRGNDNNINKNLIPHSPLEPRDNIVVMGNKIVNTFGEPHIRAHMNFFKKNIGSEYVDERILSTNFFFRRGETLDKKLGIENPHSLGGFCSPSITRIGKDCLVDIDQTPDITPYLQQHYPEFKYKEISISGHNDCVFCIVNPKLVLATEYLKERKQEHIFNECEVVYFNEPNWANVKNFKRLRLKNLGKWWVPDEEDNDEFTNFVEQYLQNFIGQVDETVFDVNTLVLGDRHLVANCYSKELFAALKKNKIEPIVCPLRHRFFFDGGWHCLTLDLKRTGGQIDYNF</sequence>
<evidence type="ECO:0000313" key="1">
    <source>
        <dbReference type="EMBL" id="CAB5221576.1"/>
    </source>
</evidence>
<accession>A0A6J7WUD3</accession>
<gene>
    <name evidence="1" type="ORF">UFOVP247_202</name>
</gene>
<dbReference type="EMBL" id="LR798288">
    <property type="protein sequence ID" value="CAB5221576.1"/>
    <property type="molecule type" value="Genomic_DNA"/>
</dbReference>
<dbReference type="SUPFAM" id="SSF55909">
    <property type="entry name" value="Pentein"/>
    <property type="match status" value="1"/>
</dbReference>